<proteinExistence type="predicted"/>
<protein>
    <recommendedName>
        <fullName evidence="4">Transmembrane protein</fullName>
    </recommendedName>
</protein>
<comment type="caution">
    <text evidence="2">The sequence shown here is derived from an EMBL/GenBank/DDBJ whole genome shotgun (WGS) entry which is preliminary data.</text>
</comment>
<dbReference type="RefSeq" id="WP_230738579.1">
    <property type="nucleotide sequence ID" value="NZ_JAJNDB010000006.1"/>
</dbReference>
<name>A0ABS8PGS3_9PSEU</name>
<keyword evidence="3" id="KW-1185">Reference proteome</keyword>
<organism evidence="2 3">
    <name type="scientific">Actinomycetospora endophytica</name>
    <dbReference type="NCBI Taxonomy" id="2291215"/>
    <lineage>
        <taxon>Bacteria</taxon>
        <taxon>Bacillati</taxon>
        <taxon>Actinomycetota</taxon>
        <taxon>Actinomycetes</taxon>
        <taxon>Pseudonocardiales</taxon>
        <taxon>Pseudonocardiaceae</taxon>
        <taxon>Actinomycetospora</taxon>
    </lineage>
</organism>
<gene>
    <name evidence="2" type="ORF">LQ327_25340</name>
</gene>
<evidence type="ECO:0000313" key="3">
    <source>
        <dbReference type="Proteomes" id="UP001199469"/>
    </source>
</evidence>
<feature type="transmembrane region" description="Helical" evidence="1">
    <location>
        <begin position="82"/>
        <end position="108"/>
    </location>
</feature>
<sequence length="130" mass="13352">MSEQMMTRAAGPMSYGDARLLEIATSTRKIAFWVRLWSILAVVGMGLTVLLWLVVSIASASHSSSAVSSYSSSYASSSSGPSGIVMLLIGIAMLVVVAVVSGMAYLAVRGPATSRPAAADAGQGRAPRAT</sequence>
<accession>A0ABS8PGS3</accession>
<reference evidence="2 3" key="1">
    <citation type="submission" date="2021-11" db="EMBL/GenBank/DDBJ databases">
        <title>Draft genome sequence of Actinomycetospora sp. SF1 isolated from the rhizosphere soil.</title>
        <authorList>
            <person name="Duangmal K."/>
            <person name="Chantavorakit T."/>
        </authorList>
    </citation>
    <scope>NUCLEOTIDE SEQUENCE [LARGE SCALE GENOMIC DNA]</scope>
    <source>
        <strain evidence="2 3">TBRC 5722</strain>
    </source>
</reference>
<dbReference type="EMBL" id="JAJNDB010000006">
    <property type="protein sequence ID" value="MCD2196700.1"/>
    <property type="molecule type" value="Genomic_DNA"/>
</dbReference>
<keyword evidence="1" id="KW-0812">Transmembrane</keyword>
<evidence type="ECO:0000313" key="2">
    <source>
        <dbReference type="EMBL" id="MCD2196700.1"/>
    </source>
</evidence>
<keyword evidence="1" id="KW-1133">Transmembrane helix</keyword>
<evidence type="ECO:0008006" key="4">
    <source>
        <dbReference type="Google" id="ProtNLM"/>
    </source>
</evidence>
<keyword evidence="1" id="KW-0472">Membrane</keyword>
<dbReference type="Proteomes" id="UP001199469">
    <property type="component" value="Unassembled WGS sequence"/>
</dbReference>
<feature type="transmembrane region" description="Helical" evidence="1">
    <location>
        <begin position="36"/>
        <end position="62"/>
    </location>
</feature>
<evidence type="ECO:0000256" key="1">
    <source>
        <dbReference type="SAM" id="Phobius"/>
    </source>
</evidence>